<evidence type="ECO:0000313" key="2">
    <source>
        <dbReference type="EMBL" id="KAL2793906.1"/>
    </source>
</evidence>
<dbReference type="EMBL" id="JBFTWV010000051">
    <property type="protein sequence ID" value="KAL2793906.1"/>
    <property type="molecule type" value="Genomic_DNA"/>
</dbReference>
<reference evidence="2 3" key="1">
    <citation type="submission" date="2024-07" db="EMBL/GenBank/DDBJ databases">
        <title>Section-level genome sequencing and comparative genomics of Aspergillus sections Usti and Cavernicolus.</title>
        <authorList>
            <consortium name="Lawrence Berkeley National Laboratory"/>
            <person name="Nybo J.L."/>
            <person name="Vesth T.C."/>
            <person name="Theobald S."/>
            <person name="Frisvad J.C."/>
            <person name="Larsen T.O."/>
            <person name="Kjaerboelling I."/>
            <person name="Rothschild-Mancinelli K."/>
            <person name="Lyhne E.K."/>
            <person name="Kogle M.E."/>
            <person name="Barry K."/>
            <person name="Clum A."/>
            <person name="Na H."/>
            <person name="Ledsgaard L."/>
            <person name="Lin J."/>
            <person name="Lipzen A."/>
            <person name="Kuo A."/>
            <person name="Riley R."/>
            <person name="Mondo S."/>
            <person name="Labutti K."/>
            <person name="Haridas S."/>
            <person name="Pangalinan J."/>
            <person name="Salamov A.A."/>
            <person name="Simmons B.A."/>
            <person name="Magnuson J.K."/>
            <person name="Chen J."/>
            <person name="Drula E."/>
            <person name="Henrissat B."/>
            <person name="Wiebenga A."/>
            <person name="Lubbers R.J."/>
            <person name="Gomes A.C."/>
            <person name="Makela M.R."/>
            <person name="Stajich J."/>
            <person name="Grigoriev I.V."/>
            <person name="Mortensen U.H."/>
            <person name="De Vries R.P."/>
            <person name="Baker S.E."/>
            <person name="Andersen M.R."/>
        </authorList>
    </citation>
    <scope>NUCLEOTIDE SEQUENCE [LARGE SCALE GENOMIC DNA]</scope>
    <source>
        <strain evidence="2 3">CBS 209.92</strain>
    </source>
</reference>
<keyword evidence="3" id="KW-1185">Reference proteome</keyword>
<evidence type="ECO:0008006" key="4">
    <source>
        <dbReference type="Google" id="ProtNLM"/>
    </source>
</evidence>
<feature type="region of interest" description="Disordered" evidence="1">
    <location>
        <begin position="265"/>
        <end position="295"/>
    </location>
</feature>
<name>A0ABR4G4J4_9EURO</name>
<protein>
    <recommendedName>
        <fullName evidence="4">F-box domain protein</fullName>
    </recommendedName>
</protein>
<accession>A0ABR4G4J4</accession>
<evidence type="ECO:0000313" key="3">
    <source>
        <dbReference type="Proteomes" id="UP001610563"/>
    </source>
</evidence>
<comment type="caution">
    <text evidence="2">The sequence shown here is derived from an EMBL/GenBank/DDBJ whole genome shotgun (WGS) entry which is preliminary data.</text>
</comment>
<dbReference type="Proteomes" id="UP001610563">
    <property type="component" value="Unassembled WGS sequence"/>
</dbReference>
<organism evidence="2 3">
    <name type="scientific">Aspergillus keveii</name>
    <dbReference type="NCBI Taxonomy" id="714993"/>
    <lineage>
        <taxon>Eukaryota</taxon>
        <taxon>Fungi</taxon>
        <taxon>Dikarya</taxon>
        <taxon>Ascomycota</taxon>
        <taxon>Pezizomycotina</taxon>
        <taxon>Eurotiomycetes</taxon>
        <taxon>Eurotiomycetidae</taxon>
        <taxon>Eurotiales</taxon>
        <taxon>Aspergillaceae</taxon>
        <taxon>Aspergillus</taxon>
        <taxon>Aspergillus subgen. Nidulantes</taxon>
    </lineage>
</organism>
<gene>
    <name evidence="2" type="ORF">BJX66DRAFT_216905</name>
</gene>
<evidence type="ECO:0000256" key="1">
    <source>
        <dbReference type="SAM" id="MobiDB-lite"/>
    </source>
</evidence>
<sequence length="382" mass="43728">MPCLLDLPIEILTLIISEVLFTPRTAPECPSTAGRVAVDLPYKPTKTRVHHEQRSTDITTLATESALLLTCRQLHDVIKALLALTHPITYHLDLAILNAPNSVTDIIATWLCLPKLTNRIEELHISVRSFGRITTENHPLQTTTYGDDLVEVYDQVFTWYEYNRTYEAWSIYSLFPRILRFSPLFGVQEPEGSGLRSAWAVPSEIDRKLGVQILTVNFSSAGKELLLLSSSSSLSGAAESELTFPPADVSYEWWWLWVHGKMPTSPSRAATPTHREAFGSEPPGTLRQNEDRNLDLSNYKPRPEWLARRLRDEIQTFLLFPRGKEGYATMLCERFGTVRLLVEGRRYWEVDLENVLGIVRERWSERIDFWNFLGEIRGRNLT</sequence>
<proteinExistence type="predicted"/>